<dbReference type="Proteomes" id="UP000436088">
    <property type="component" value="Unassembled WGS sequence"/>
</dbReference>
<dbReference type="SUPFAM" id="SSF54171">
    <property type="entry name" value="DNA-binding domain"/>
    <property type="match status" value="1"/>
</dbReference>
<comment type="subcellular location">
    <subcellularLocation>
        <location evidence="1">Nucleus</location>
    </subcellularLocation>
</comment>
<protein>
    <submittedName>
        <fullName evidence="10">Ethylene-responsive transcription factor SHINE 2</fullName>
    </submittedName>
</protein>
<dbReference type="PROSITE" id="PS51032">
    <property type="entry name" value="AP2_ERF"/>
    <property type="match status" value="1"/>
</dbReference>
<name>A0A6A2Z9B6_HIBSY</name>
<keyword evidence="3" id="KW-0805">Transcription regulation</keyword>
<dbReference type="Gene3D" id="3.30.730.10">
    <property type="entry name" value="AP2/ERF domain"/>
    <property type="match status" value="1"/>
</dbReference>
<sequence length="129" mass="14311">MVFLQRKNKKTTWYNQRNSEVSGGVSGALGYLRFAILYRRGVWIGTFETADAAARAYDQTAILMNGRNAKINFPAETRGSDNESPLPAKALSELLNAKLRKYCKDQSPSLTCLRLGTNNASHNISLGIR</sequence>
<keyword evidence="6" id="KW-0804">Transcription</keyword>
<accession>A0A6A2Z9B6</accession>
<evidence type="ECO:0000313" key="10">
    <source>
        <dbReference type="EMBL" id="KAE8688116.1"/>
    </source>
</evidence>
<dbReference type="PANTHER" id="PTHR31194:SF12">
    <property type="entry name" value="ETHYLENE-RESPONSIVE TRANSCRIPTION FACTOR SHINE 2"/>
    <property type="match status" value="1"/>
</dbReference>
<keyword evidence="11" id="KW-1185">Reference proteome</keyword>
<dbReference type="GO" id="GO:0009873">
    <property type="term" value="P:ethylene-activated signaling pathway"/>
    <property type="evidence" value="ECO:0007669"/>
    <property type="project" value="UniProtKB-KW"/>
</dbReference>
<organism evidence="10 11">
    <name type="scientific">Hibiscus syriacus</name>
    <name type="common">Rose of Sharon</name>
    <dbReference type="NCBI Taxonomy" id="106335"/>
    <lineage>
        <taxon>Eukaryota</taxon>
        <taxon>Viridiplantae</taxon>
        <taxon>Streptophyta</taxon>
        <taxon>Embryophyta</taxon>
        <taxon>Tracheophyta</taxon>
        <taxon>Spermatophyta</taxon>
        <taxon>Magnoliopsida</taxon>
        <taxon>eudicotyledons</taxon>
        <taxon>Gunneridae</taxon>
        <taxon>Pentapetalae</taxon>
        <taxon>rosids</taxon>
        <taxon>malvids</taxon>
        <taxon>Malvales</taxon>
        <taxon>Malvaceae</taxon>
        <taxon>Malvoideae</taxon>
        <taxon>Hibiscus</taxon>
    </lineage>
</organism>
<keyword evidence="2" id="KW-0936">Ethylene signaling pathway</keyword>
<evidence type="ECO:0000313" key="11">
    <source>
        <dbReference type="Proteomes" id="UP000436088"/>
    </source>
</evidence>
<dbReference type="GO" id="GO:0005634">
    <property type="term" value="C:nucleus"/>
    <property type="evidence" value="ECO:0007669"/>
    <property type="project" value="UniProtKB-SubCell"/>
</dbReference>
<evidence type="ECO:0000259" key="9">
    <source>
        <dbReference type="PROSITE" id="PS51032"/>
    </source>
</evidence>
<comment type="caution">
    <text evidence="10">The sequence shown here is derived from an EMBL/GenBank/DDBJ whole genome shotgun (WGS) entry which is preliminary data.</text>
</comment>
<dbReference type="SMART" id="SM00380">
    <property type="entry name" value="AP2"/>
    <property type="match status" value="1"/>
</dbReference>
<evidence type="ECO:0000256" key="8">
    <source>
        <dbReference type="ARBA" id="ARBA00024343"/>
    </source>
</evidence>
<evidence type="ECO:0000256" key="2">
    <source>
        <dbReference type="ARBA" id="ARBA00022745"/>
    </source>
</evidence>
<dbReference type="InterPro" id="IPR016177">
    <property type="entry name" value="DNA-bd_dom_sf"/>
</dbReference>
<dbReference type="AlphaFoldDB" id="A0A6A2Z9B6"/>
<dbReference type="GO" id="GO:0003677">
    <property type="term" value="F:DNA binding"/>
    <property type="evidence" value="ECO:0007669"/>
    <property type="project" value="UniProtKB-KW"/>
</dbReference>
<evidence type="ECO:0000256" key="4">
    <source>
        <dbReference type="ARBA" id="ARBA00023125"/>
    </source>
</evidence>
<proteinExistence type="inferred from homology"/>
<dbReference type="InterPro" id="IPR036955">
    <property type="entry name" value="AP2/ERF_dom_sf"/>
</dbReference>
<dbReference type="GO" id="GO:0003700">
    <property type="term" value="F:DNA-binding transcription factor activity"/>
    <property type="evidence" value="ECO:0007669"/>
    <property type="project" value="InterPro"/>
</dbReference>
<dbReference type="InterPro" id="IPR001471">
    <property type="entry name" value="AP2/ERF_dom"/>
</dbReference>
<keyword evidence="5" id="KW-0010">Activator</keyword>
<keyword evidence="7" id="KW-0539">Nucleus</keyword>
<evidence type="ECO:0000256" key="1">
    <source>
        <dbReference type="ARBA" id="ARBA00004123"/>
    </source>
</evidence>
<dbReference type="InterPro" id="IPR050913">
    <property type="entry name" value="AP2/ERF_ERF"/>
</dbReference>
<reference evidence="10" key="1">
    <citation type="submission" date="2019-09" db="EMBL/GenBank/DDBJ databases">
        <title>Draft genome information of white flower Hibiscus syriacus.</title>
        <authorList>
            <person name="Kim Y.-M."/>
        </authorList>
    </citation>
    <scope>NUCLEOTIDE SEQUENCE [LARGE SCALE GENOMIC DNA]</scope>
    <source>
        <strain evidence="10">YM2019G1</strain>
    </source>
</reference>
<gene>
    <name evidence="10" type="ORF">F3Y22_tig00111000pilonHSYRG00121</name>
</gene>
<dbReference type="PANTHER" id="PTHR31194">
    <property type="entry name" value="SHN SHINE , DNA BINDING / TRANSCRIPTION FACTOR"/>
    <property type="match status" value="1"/>
</dbReference>
<evidence type="ECO:0000256" key="7">
    <source>
        <dbReference type="ARBA" id="ARBA00023242"/>
    </source>
</evidence>
<evidence type="ECO:0000256" key="5">
    <source>
        <dbReference type="ARBA" id="ARBA00023159"/>
    </source>
</evidence>
<comment type="similarity">
    <text evidence="8">Belongs to the AP2/ERF transcription factor family. ERF subfamily.</text>
</comment>
<feature type="domain" description="AP2/ERF" evidence="9">
    <location>
        <begin position="1"/>
        <end position="74"/>
    </location>
</feature>
<dbReference type="EMBL" id="VEPZ02001196">
    <property type="protein sequence ID" value="KAE8688116.1"/>
    <property type="molecule type" value="Genomic_DNA"/>
</dbReference>
<evidence type="ECO:0000256" key="3">
    <source>
        <dbReference type="ARBA" id="ARBA00023015"/>
    </source>
</evidence>
<keyword evidence="4" id="KW-0238">DNA-binding</keyword>
<evidence type="ECO:0000256" key="6">
    <source>
        <dbReference type="ARBA" id="ARBA00023163"/>
    </source>
</evidence>